<evidence type="ECO:0000259" key="3">
    <source>
        <dbReference type="Pfam" id="PF20684"/>
    </source>
</evidence>
<feature type="transmembrane region" description="Helical" evidence="2">
    <location>
        <begin position="16"/>
        <end position="35"/>
    </location>
</feature>
<feature type="transmembrane region" description="Helical" evidence="2">
    <location>
        <begin position="201"/>
        <end position="221"/>
    </location>
</feature>
<protein>
    <recommendedName>
        <fullName evidence="3">Rhodopsin domain-containing protein</fullName>
    </recommendedName>
</protein>
<feature type="transmembrane region" description="Helical" evidence="2">
    <location>
        <begin position="124"/>
        <end position="146"/>
    </location>
</feature>
<feature type="domain" description="Rhodopsin" evidence="3">
    <location>
        <begin position="31"/>
        <end position="265"/>
    </location>
</feature>
<gene>
    <name evidence="4" type="ORF">N7492_009227</name>
</gene>
<keyword evidence="2" id="KW-0812">Transmembrane</keyword>
<reference evidence="4" key="2">
    <citation type="journal article" date="2023" name="IMA Fungus">
        <title>Comparative genomic study of the Penicillium genus elucidates a diverse pangenome and 15 lateral gene transfer events.</title>
        <authorList>
            <person name="Petersen C."/>
            <person name="Sorensen T."/>
            <person name="Nielsen M.R."/>
            <person name="Sondergaard T.E."/>
            <person name="Sorensen J.L."/>
            <person name="Fitzpatrick D.A."/>
            <person name="Frisvad J.C."/>
            <person name="Nielsen K.L."/>
        </authorList>
    </citation>
    <scope>NUCLEOTIDE SEQUENCE</scope>
    <source>
        <strain evidence="4">IBT 21917</strain>
    </source>
</reference>
<feature type="region of interest" description="Disordered" evidence="1">
    <location>
        <begin position="332"/>
        <end position="357"/>
    </location>
</feature>
<feature type="compositionally biased region" description="Basic and acidic residues" evidence="1">
    <location>
        <begin position="347"/>
        <end position="357"/>
    </location>
</feature>
<reference evidence="4" key="1">
    <citation type="submission" date="2022-11" db="EMBL/GenBank/DDBJ databases">
        <authorList>
            <person name="Petersen C."/>
        </authorList>
    </citation>
    <scope>NUCLEOTIDE SEQUENCE</scope>
    <source>
        <strain evidence="4">IBT 21917</strain>
    </source>
</reference>
<evidence type="ECO:0000256" key="1">
    <source>
        <dbReference type="SAM" id="MobiDB-lite"/>
    </source>
</evidence>
<proteinExistence type="predicted"/>
<dbReference type="Proteomes" id="UP001146351">
    <property type="component" value="Unassembled WGS sequence"/>
</dbReference>
<feature type="transmembrane region" description="Helical" evidence="2">
    <location>
        <begin position="92"/>
        <end position="112"/>
    </location>
</feature>
<name>A0A9W9HWR4_9EURO</name>
<dbReference type="OrthoDB" id="3918601at2759"/>
<evidence type="ECO:0000313" key="4">
    <source>
        <dbReference type="EMBL" id="KAJ5156424.1"/>
    </source>
</evidence>
<dbReference type="PANTHER" id="PTHR38794:SF2">
    <property type="entry name" value="INTEGRAL MEMBRANE PROTEIN"/>
    <property type="match status" value="1"/>
</dbReference>
<accession>A0A9W9HWR4</accession>
<feature type="transmembrane region" description="Helical" evidence="2">
    <location>
        <begin position="241"/>
        <end position="260"/>
    </location>
</feature>
<dbReference type="InterPro" id="IPR049326">
    <property type="entry name" value="Rhodopsin_dom_fungi"/>
</dbReference>
<evidence type="ECO:0000256" key="2">
    <source>
        <dbReference type="SAM" id="Phobius"/>
    </source>
</evidence>
<keyword evidence="2" id="KW-1133">Transmembrane helix</keyword>
<feature type="transmembrane region" description="Helical" evidence="2">
    <location>
        <begin position="166"/>
        <end position="189"/>
    </location>
</feature>
<dbReference type="EMBL" id="JAPQKO010000006">
    <property type="protein sequence ID" value="KAJ5156424.1"/>
    <property type="molecule type" value="Genomic_DNA"/>
</dbReference>
<sequence>MGTRFKGDNKDPAVNVTTWVLLVTIVFSVSARLLTKYRLFKKLTIDDLLITASLAFAVGQNIAVSLAVAAGYGQHMAKVAPEDWDKAMQALYAAYLLYIISLMFSKLSLAVFIRSLSPASKDKWLARGVEAIVYAWALAAFLGSAFQCSVPRTWDFSNGQCFNVLAWRYFVGISNIVTDLLIFSQAMVLMASIQTSLERRMIFAGIFVPRLFVVVATIVELTYVKKGTQTLDPSYKMCEMTILQVVIQCLGIVTACWGQLKPFLSWMRSNGFKIQGVEDPTAWSYKMSSRSQTRSKSRDRKANHFEAHESFPVPRRDQIMVTQDWEVDSQCSRAHINPETGPWNEEDGARSPDRLSK</sequence>
<organism evidence="4 5">
    <name type="scientific">Penicillium capsulatum</name>
    <dbReference type="NCBI Taxonomy" id="69766"/>
    <lineage>
        <taxon>Eukaryota</taxon>
        <taxon>Fungi</taxon>
        <taxon>Dikarya</taxon>
        <taxon>Ascomycota</taxon>
        <taxon>Pezizomycotina</taxon>
        <taxon>Eurotiomycetes</taxon>
        <taxon>Eurotiomycetidae</taxon>
        <taxon>Eurotiales</taxon>
        <taxon>Aspergillaceae</taxon>
        <taxon>Penicillium</taxon>
    </lineage>
</organism>
<evidence type="ECO:0000313" key="5">
    <source>
        <dbReference type="Proteomes" id="UP001146351"/>
    </source>
</evidence>
<feature type="transmembrane region" description="Helical" evidence="2">
    <location>
        <begin position="47"/>
        <end position="72"/>
    </location>
</feature>
<dbReference type="Pfam" id="PF20684">
    <property type="entry name" value="Fung_rhodopsin"/>
    <property type="match status" value="1"/>
</dbReference>
<feature type="region of interest" description="Disordered" evidence="1">
    <location>
        <begin position="288"/>
        <end position="308"/>
    </location>
</feature>
<keyword evidence="2" id="KW-0472">Membrane</keyword>
<dbReference type="PANTHER" id="PTHR38794">
    <property type="entry name" value="INTEGRAL MEMBRANE PROTEIN"/>
    <property type="match status" value="1"/>
</dbReference>
<keyword evidence="5" id="KW-1185">Reference proteome</keyword>
<comment type="caution">
    <text evidence="4">The sequence shown here is derived from an EMBL/GenBank/DDBJ whole genome shotgun (WGS) entry which is preliminary data.</text>
</comment>
<dbReference type="AlphaFoldDB" id="A0A9W9HWR4"/>